<sequence length="985" mass="103174">MELVVTEEKKKIFRARKTMKISDRQQLETLHSTLLTAAAGMSETASPPLMNGTHKEDGQKAGSKEPSNASDSGSPQAASPASPSTFLSLNLSPSPSSSQSSKAKDDICSPSTSPFHSLNLELKKIEEEKSKKGLSLSSSKESVPVSSAESKENKEKESEVTPALEKEEDDKTTTKDPAKDLQKDSVEGLAPCLPPPGSNCTDPMDTDTTKAKDTEAPTTKTKVEKPSCPKTTTSDSPNTSPSSSQPASSSNNIKQDKDVKKDDGKKVKVEKEDGKKGKVEKENGKNVKGEKENGKNVKGEKEAAKKGSMNEEKMDVDIVKVETKKEKTDVGKTKKTSRPSSTPPSNTVQEEKGSTSGLKRTLSEGSQNDVEAVKREGKRPKVEREELEAQLEFKFTTKAGSHDKLEKIVQHLVEERLKALEQSLYDKHFQELKERVDKIECATKHQTAINTLQAKINRLTKKFGEANQASENKRKQEALAAVSAAASAAAASAAAAAAAAKTVTVVNSSQIQRPVRTSMELKQIQTTTSPSTGANPFLLASTTGLIHTPTSTAMVSQAPILQLITTTSNAGSTLTGGITTQSSTGTLLKTPSGSSMMAAGQPLLIQLPLSMTNGQGGMLVNIPVSSLSAATSHSKAKTTTTTTTFILKPASAITTSSASGPTVATVPSFQASTGMVSPTQISIARALFQGGAGGITTPNAGVSVTTARAPAQSVSVAGAMSSASSPATSGPAATGSTAPGPPQGTSLTSKTDNQATVSTPSKAAAPGSRPKGSVIDLTEDDDDVQVTGVKNATAAAPSPTQRPNPVLSTPSSAGARSSPQSNPQLTVHHRPPLDSPLKSRAVTTTTPTRGSIAVLPPLPAAPALARLPPEAERSSPPQQPQLKLVPSQTGIVLSWCVSETDRTCAAVDSYHLYAFHQDNSNSGAAQQHWKKIGEVKALPLPMACTLTQFQSGSTYHFAVRAKDICGRFGSFCEPQCTNVINSNSS</sequence>
<organism evidence="1 2">
    <name type="scientific">Chaenocephalus aceratus</name>
    <name type="common">Blackfin icefish</name>
    <name type="synonym">Chaenichthys aceratus</name>
    <dbReference type="NCBI Taxonomy" id="36190"/>
    <lineage>
        <taxon>Eukaryota</taxon>
        <taxon>Metazoa</taxon>
        <taxon>Chordata</taxon>
        <taxon>Craniata</taxon>
        <taxon>Vertebrata</taxon>
        <taxon>Euteleostomi</taxon>
        <taxon>Actinopterygii</taxon>
        <taxon>Neopterygii</taxon>
        <taxon>Teleostei</taxon>
        <taxon>Neoteleostei</taxon>
        <taxon>Acanthomorphata</taxon>
        <taxon>Eupercaria</taxon>
        <taxon>Perciformes</taxon>
        <taxon>Notothenioidei</taxon>
        <taxon>Channichthyidae</taxon>
        <taxon>Chaenocephalus</taxon>
    </lineage>
</organism>
<keyword evidence="2" id="KW-1185">Reference proteome</keyword>
<accession>A0ACB9Y2E2</accession>
<name>A0ACB9Y2E2_CHAAC</name>
<evidence type="ECO:0000313" key="2">
    <source>
        <dbReference type="Proteomes" id="UP001057452"/>
    </source>
</evidence>
<proteinExistence type="predicted"/>
<gene>
    <name evidence="1" type="ORF">KUCAC02_016288</name>
</gene>
<dbReference type="Proteomes" id="UP001057452">
    <property type="component" value="Chromosome 1"/>
</dbReference>
<reference evidence="1" key="1">
    <citation type="submission" date="2022-05" db="EMBL/GenBank/DDBJ databases">
        <title>Chromosome-level genome of Chaenocephalus aceratus.</title>
        <authorList>
            <person name="Park H."/>
        </authorList>
    </citation>
    <scope>NUCLEOTIDE SEQUENCE</scope>
    <source>
        <strain evidence="1">KU_202001</strain>
    </source>
</reference>
<protein>
    <submittedName>
        <fullName evidence="1">Uncharacterized protein</fullName>
    </submittedName>
</protein>
<dbReference type="EMBL" id="CM043785">
    <property type="protein sequence ID" value="KAI4833380.1"/>
    <property type="molecule type" value="Genomic_DNA"/>
</dbReference>
<evidence type="ECO:0000313" key="1">
    <source>
        <dbReference type="EMBL" id="KAI4833380.1"/>
    </source>
</evidence>
<comment type="caution">
    <text evidence="1">The sequence shown here is derived from an EMBL/GenBank/DDBJ whole genome shotgun (WGS) entry which is preliminary data.</text>
</comment>